<dbReference type="Proteomes" id="UP000316304">
    <property type="component" value="Unassembled WGS sequence"/>
</dbReference>
<organism evidence="2 3">
    <name type="scientific">Novipirellula galeiformis</name>
    <dbReference type="NCBI Taxonomy" id="2528004"/>
    <lineage>
        <taxon>Bacteria</taxon>
        <taxon>Pseudomonadati</taxon>
        <taxon>Planctomycetota</taxon>
        <taxon>Planctomycetia</taxon>
        <taxon>Pirellulales</taxon>
        <taxon>Pirellulaceae</taxon>
        <taxon>Novipirellula</taxon>
    </lineage>
</organism>
<gene>
    <name evidence="2" type="ORF">Pla52o_05890</name>
</gene>
<evidence type="ECO:0000313" key="3">
    <source>
        <dbReference type="Proteomes" id="UP000316304"/>
    </source>
</evidence>
<evidence type="ECO:0000256" key="1">
    <source>
        <dbReference type="SAM" id="MobiDB-lite"/>
    </source>
</evidence>
<evidence type="ECO:0000313" key="2">
    <source>
        <dbReference type="EMBL" id="TWU26736.1"/>
    </source>
</evidence>
<dbReference type="RefSeq" id="WP_146593032.1">
    <property type="nucleotide sequence ID" value="NZ_SJPT01000001.1"/>
</dbReference>
<comment type="caution">
    <text evidence="2">The sequence shown here is derived from an EMBL/GenBank/DDBJ whole genome shotgun (WGS) entry which is preliminary data.</text>
</comment>
<reference evidence="2 3" key="1">
    <citation type="submission" date="2019-02" db="EMBL/GenBank/DDBJ databases">
        <title>Deep-cultivation of Planctomycetes and their phenomic and genomic characterization uncovers novel biology.</title>
        <authorList>
            <person name="Wiegand S."/>
            <person name="Jogler M."/>
            <person name="Boedeker C."/>
            <person name="Pinto D."/>
            <person name="Vollmers J."/>
            <person name="Rivas-Marin E."/>
            <person name="Kohn T."/>
            <person name="Peeters S.H."/>
            <person name="Heuer A."/>
            <person name="Rast P."/>
            <person name="Oberbeckmann S."/>
            <person name="Bunk B."/>
            <person name="Jeske O."/>
            <person name="Meyerdierks A."/>
            <person name="Storesund J.E."/>
            <person name="Kallscheuer N."/>
            <person name="Luecker S."/>
            <person name="Lage O.M."/>
            <person name="Pohl T."/>
            <person name="Merkel B.J."/>
            <person name="Hornburger P."/>
            <person name="Mueller R.-W."/>
            <person name="Bruemmer F."/>
            <person name="Labrenz M."/>
            <person name="Spormann A.M."/>
            <person name="Op Den Camp H."/>
            <person name="Overmann J."/>
            <person name="Amann R."/>
            <person name="Jetten M.S.M."/>
            <person name="Mascher T."/>
            <person name="Medema M.H."/>
            <person name="Devos D.P."/>
            <person name="Kaster A.-K."/>
            <person name="Ovreas L."/>
            <person name="Rohde M."/>
            <person name="Galperin M.Y."/>
            <person name="Jogler C."/>
        </authorList>
    </citation>
    <scope>NUCLEOTIDE SEQUENCE [LARGE SCALE GENOMIC DNA]</scope>
    <source>
        <strain evidence="2 3">Pla52o</strain>
    </source>
</reference>
<dbReference type="AlphaFoldDB" id="A0A5C6CUL1"/>
<sequence>MLYLPTYTVQSVHGLQQTFQVSANGMVDTGGLFVMNSTTTTPEVEGEPPCDPTGATQAQPSDARPPQAR</sequence>
<protein>
    <submittedName>
        <fullName evidence="2">Uncharacterized protein</fullName>
    </submittedName>
</protein>
<keyword evidence="3" id="KW-1185">Reference proteome</keyword>
<dbReference type="OrthoDB" id="291946at2"/>
<name>A0A5C6CUL1_9BACT</name>
<dbReference type="EMBL" id="SJPT01000001">
    <property type="protein sequence ID" value="TWU26736.1"/>
    <property type="molecule type" value="Genomic_DNA"/>
</dbReference>
<accession>A0A5C6CUL1</accession>
<proteinExistence type="predicted"/>
<feature type="region of interest" description="Disordered" evidence="1">
    <location>
        <begin position="37"/>
        <end position="69"/>
    </location>
</feature>